<comment type="caution">
    <text evidence="5">The sequence shown here is derived from an EMBL/GenBank/DDBJ whole genome shotgun (WGS) entry which is preliminary data.</text>
</comment>
<sequence>PSDLKLEKVGLGTNAGKLKVVGTLMGIGGAMLLTFYKGVEINIWPTKFDLLHHGHTAPSHQDLANHIVGPLLAITSCFSNAFGLITDLIAVMGSLQGIVFALCMERDRSQWRLGWEIRFFMVAYIVCRIIISIVHLGLTRVANLCTGLLLLFLICHMLARDGGIRTNRNHHPMVCTYERPLIYMCFNPLILLLVAIAGSLLLNEKLYLGSIELYTSTAEMSTHV</sequence>
<feature type="transmembrane region" description="Helical" evidence="4">
    <location>
        <begin position="115"/>
        <end position="135"/>
    </location>
</feature>
<name>A0AA88WV54_9ASTE</name>
<dbReference type="GO" id="GO:0016020">
    <property type="term" value="C:membrane"/>
    <property type="evidence" value="ECO:0007669"/>
    <property type="project" value="InterPro"/>
</dbReference>
<proteinExistence type="predicted"/>
<dbReference type="GO" id="GO:0022857">
    <property type="term" value="F:transmembrane transporter activity"/>
    <property type="evidence" value="ECO:0007669"/>
    <property type="project" value="InterPro"/>
</dbReference>
<feature type="transmembrane region" description="Helical" evidence="4">
    <location>
        <begin position="141"/>
        <end position="159"/>
    </location>
</feature>
<evidence type="ECO:0000256" key="1">
    <source>
        <dbReference type="ARBA" id="ARBA00022692"/>
    </source>
</evidence>
<keyword evidence="2 4" id="KW-1133">Transmembrane helix</keyword>
<dbReference type="AlphaFoldDB" id="A0AA88WV54"/>
<feature type="transmembrane region" description="Helical" evidence="4">
    <location>
        <begin position="81"/>
        <end position="103"/>
    </location>
</feature>
<feature type="transmembrane region" description="Helical" evidence="4">
    <location>
        <begin position="20"/>
        <end position="39"/>
    </location>
</feature>
<protein>
    <submittedName>
        <fullName evidence="5">Uncharacterized protein</fullName>
    </submittedName>
</protein>
<keyword evidence="6" id="KW-1185">Reference proteome</keyword>
<evidence type="ECO:0000256" key="3">
    <source>
        <dbReference type="ARBA" id="ARBA00023136"/>
    </source>
</evidence>
<dbReference type="Proteomes" id="UP001188597">
    <property type="component" value="Unassembled WGS sequence"/>
</dbReference>
<feature type="transmembrane region" description="Helical" evidence="4">
    <location>
        <begin position="180"/>
        <end position="202"/>
    </location>
</feature>
<dbReference type="InterPro" id="IPR030184">
    <property type="entry name" value="WAT1-related"/>
</dbReference>
<accession>A0AA88WV54</accession>
<evidence type="ECO:0000256" key="4">
    <source>
        <dbReference type="SAM" id="Phobius"/>
    </source>
</evidence>
<evidence type="ECO:0000313" key="6">
    <source>
        <dbReference type="Proteomes" id="UP001188597"/>
    </source>
</evidence>
<keyword evidence="1 4" id="KW-0812">Transmembrane</keyword>
<evidence type="ECO:0000256" key="2">
    <source>
        <dbReference type="ARBA" id="ARBA00022989"/>
    </source>
</evidence>
<evidence type="ECO:0000313" key="5">
    <source>
        <dbReference type="EMBL" id="KAK3031540.1"/>
    </source>
</evidence>
<reference evidence="5" key="1">
    <citation type="submission" date="2022-12" db="EMBL/GenBank/DDBJ databases">
        <title>Draft genome assemblies for two species of Escallonia (Escalloniales).</title>
        <authorList>
            <person name="Chanderbali A."/>
            <person name="Dervinis C."/>
            <person name="Anghel I."/>
            <person name="Soltis D."/>
            <person name="Soltis P."/>
            <person name="Zapata F."/>
        </authorList>
    </citation>
    <scope>NUCLEOTIDE SEQUENCE</scope>
    <source>
        <strain evidence="5">UCBG64.0493</strain>
        <tissue evidence="5">Leaf</tissue>
    </source>
</reference>
<dbReference type="PANTHER" id="PTHR31218">
    <property type="entry name" value="WAT1-RELATED PROTEIN"/>
    <property type="match status" value="1"/>
</dbReference>
<dbReference type="EMBL" id="JAVXUP010000302">
    <property type="protein sequence ID" value="KAK3031540.1"/>
    <property type="molecule type" value="Genomic_DNA"/>
</dbReference>
<keyword evidence="3 4" id="KW-0472">Membrane</keyword>
<organism evidence="5 6">
    <name type="scientific">Escallonia herrerae</name>
    <dbReference type="NCBI Taxonomy" id="1293975"/>
    <lineage>
        <taxon>Eukaryota</taxon>
        <taxon>Viridiplantae</taxon>
        <taxon>Streptophyta</taxon>
        <taxon>Embryophyta</taxon>
        <taxon>Tracheophyta</taxon>
        <taxon>Spermatophyta</taxon>
        <taxon>Magnoliopsida</taxon>
        <taxon>eudicotyledons</taxon>
        <taxon>Gunneridae</taxon>
        <taxon>Pentapetalae</taxon>
        <taxon>asterids</taxon>
        <taxon>campanulids</taxon>
        <taxon>Escalloniales</taxon>
        <taxon>Escalloniaceae</taxon>
        <taxon>Escallonia</taxon>
    </lineage>
</organism>
<feature type="non-terminal residue" evidence="5">
    <location>
        <position position="1"/>
    </location>
</feature>
<gene>
    <name evidence="5" type="ORF">RJ639_036054</name>
</gene>